<protein>
    <recommendedName>
        <fullName evidence="4">Carboxypeptidase regulatory-like domain-containing protein</fullName>
    </recommendedName>
</protein>
<organism evidence="2 3">
    <name type="scientific">Pleionea mediterranea</name>
    <dbReference type="NCBI Taxonomy" id="523701"/>
    <lineage>
        <taxon>Bacteria</taxon>
        <taxon>Pseudomonadati</taxon>
        <taxon>Pseudomonadota</taxon>
        <taxon>Gammaproteobacteria</taxon>
        <taxon>Oceanospirillales</taxon>
        <taxon>Pleioneaceae</taxon>
        <taxon>Pleionea</taxon>
    </lineage>
</organism>
<evidence type="ECO:0000313" key="2">
    <source>
        <dbReference type="EMBL" id="PWK54340.1"/>
    </source>
</evidence>
<sequence>MKVLLLLITLLITACSQTVLRSHIDVEQSLIQDKTHMLSGKVILYVIHEWNLINEGMVSSITVNSESQKARFFTKTAGICKIVLDRGRYEVEVTNPFFKGLEQKVNLKLNVVSPKFIYIKPKSLLFSGEKTEYTATVLKDDKVIARRLQENKIFCLKGSEYISSKKLDGGIGYVN</sequence>
<keyword evidence="1" id="KW-0732">Signal</keyword>
<feature type="chain" id="PRO_5016257300" description="Carboxypeptidase regulatory-like domain-containing protein" evidence="1">
    <location>
        <begin position="22"/>
        <end position="175"/>
    </location>
</feature>
<name>A0A316G3I1_9GAMM</name>
<dbReference type="EMBL" id="QGGU01000001">
    <property type="protein sequence ID" value="PWK54340.1"/>
    <property type="molecule type" value="Genomic_DNA"/>
</dbReference>
<evidence type="ECO:0008006" key="4">
    <source>
        <dbReference type="Google" id="ProtNLM"/>
    </source>
</evidence>
<gene>
    <name evidence="2" type="ORF">C8D97_101188</name>
</gene>
<comment type="caution">
    <text evidence="2">The sequence shown here is derived from an EMBL/GenBank/DDBJ whole genome shotgun (WGS) entry which is preliminary data.</text>
</comment>
<dbReference type="RefSeq" id="WP_109761460.1">
    <property type="nucleotide sequence ID" value="NZ_QGGU01000001.1"/>
</dbReference>
<dbReference type="Proteomes" id="UP000245790">
    <property type="component" value="Unassembled WGS sequence"/>
</dbReference>
<evidence type="ECO:0000313" key="3">
    <source>
        <dbReference type="Proteomes" id="UP000245790"/>
    </source>
</evidence>
<proteinExistence type="predicted"/>
<keyword evidence="3" id="KW-1185">Reference proteome</keyword>
<feature type="signal peptide" evidence="1">
    <location>
        <begin position="1"/>
        <end position="21"/>
    </location>
</feature>
<accession>A0A316G3I1</accession>
<evidence type="ECO:0000256" key="1">
    <source>
        <dbReference type="SAM" id="SignalP"/>
    </source>
</evidence>
<reference evidence="2 3" key="1">
    <citation type="submission" date="2018-05" db="EMBL/GenBank/DDBJ databases">
        <title>Genomic Encyclopedia of Type Strains, Phase IV (KMG-IV): sequencing the most valuable type-strain genomes for metagenomic binning, comparative biology and taxonomic classification.</title>
        <authorList>
            <person name="Goeker M."/>
        </authorList>
    </citation>
    <scope>NUCLEOTIDE SEQUENCE [LARGE SCALE GENOMIC DNA]</scope>
    <source>
        <strain evidence="2 3">DSM 25350</strain>
    </source>
</reference>
<dbReference type="PROSITE" id="PS51257">
    <property type="entry name" value="PROKAR_LIPOPROTEIN"/>
    <property type="match status" value="1"/>
</dbReference>
<dbReference type="AlphaFoldDB" id="A0A316G3I1"/>